<accession>A0A428NX08</accession>
<organism evidence="1 2">
    <name type="scientific">Fusarium floridanum</name>
    <dbReference type="NCBI Taxonomy" id="1325733"/>
    <lineage>
        <taxon>Eukaryota</taxon>
        <taxon>Fungi</taxon>
        <taxon>Dikarya</taxon>
        <taxon>Ascomycota</taxon>
        <taxon>Pezizomycotina</taxon>
        <taxon>Sordariomycetes</taxon>
        <taxon>Hypocreomycetidae</taxon>
        <taxon>Hypocreales</taxon>
        <taxon>Nectriaceae</taxon>
        <taxon>Fusarium</taxon>
        <taxon>Fusarium solani species complex</taxon>
    </lineage>
</organism>
<comment type="caution">
    <text evidence="1">The sequence shown here is derived from an EMBL/GenBank/DDBJ whole genome shotgun (WGS) entry which is preliminary data.</text>
</comment>
<dbReference type="AlphaFoldDB" id="A0A428NX08"/>
<proteinExistence type="predicted"/>
<gene>
    <name evidence="1" type="ORF">CEP51_016096</name>
</gene>
<name>A0A428NX08_9HYPO</name>
<evidence type="ECO:0000313" key="2">
    <source>
        <dbReference type="Proteomes" id="UP000287972"/>
    </source>
</evidence>
<evidence type="ECO:0000313" key="1">
    <source>
        <dbReference type="EMBL" id="RSL45348.1"/>
    </source>
</evidence>
<dbReference type="Proteomes" id="UP000287972">
    <property type="component" value="Unassembled WGS sequence"/>
</dbReference>
<dbReference type="EMBL" id="NKCL01001012">
    <property type="protein sequence ID" value="RSL45348.1"/>
    <property type="molecule type" value="Genomic_DNA"/>
</dbReference>
<reference evidence="1 2" key="1">
    <citation type="submission" date="2017-06" db="EMBL/GenBank/DDBJ databases">
        <title>Comparative genomic analysis of Ambrosia Fusariam Clade fungi.</title>
        <authorList>
            <person name="Stajich J.E."/>
            <person name="Carrillo J."/>
            <person name="Kijimoto T."/>
            <person name="Eskalen A."/>
            <person name="O'Donnell K."/>
            <person name="Kasson M."/>
        </authorList>
    </citation>
    <scope>NUCLEOTIDE SEQUENCE [LARGE SCALE GENOMIC DNA]</scope>
    <source>
        <strain evidence="1 2">NRRL62606</strain>
    </source>
</reference>
<sequence>MARACGRNFDSHRIGRVLLNKFMQQVIFVSIPVRRLLPGVANQTPPQNPVASMTQASFQIPGTTAPVPMFAPTEKTVMPSPIQSVQPMKMLDRHDLDALAEQLGTKIKLENQD</sequence>
<keyword evidence="2" id="KW-1185">Reference proteome</keyword>
<protein>
    <submittedName>
        <fullName evidence="1">Uncharacterized protein</fullName>
    </submittedName>
</protein>